<protein>
    <submittedName>
        <fullName evidence="2">Periplasmic heavy metal sensor</fullName>
    </submittedName>
</protein>
<keyword evidence="1" id="KW-0812">Transmembrane</keyword>
<accession>A0ABS6J7A6</accession>
<keyword evidence="3" id="KW-1185">Reference proteome</keyword>
<dbReference type="Gene3D" id="1.20.120.1490">
    <property type="match status" value="1"/>
</dbReference>
<dbReference type="InterPro" id="IPR025961">
    <property type="entry name" value="Metal_resist"/>
</dbReference>
<sequence>MDERKDGGATPAAGVAAARGGRGVRIALGISVALNLLVVGLVAGAVLRDGGPRERMVRDLDFGPFTEALSREDRAALRRAFVQRAPGMQDMRQQMRQDFRALLAALRAEPFDPDALRGVLANQQARMAERVSLGQELMLERLSVMAPQERAAFADRLEQRLRHGAREGHGGRDGHGGPAD</sequence>
<dbReference type="RefSeq" id="WP_161763745.1">
    <property type="nucleotide sequence ID" value="NZ_JAAATX020000013.1"/>
</dbReference>
<proteinExistence type="predicted"/>
<feature type="transmembrane region" description="Helical" evidence="1">
    <location>
        <begin position="26"/>
        <end position="47"/>
    </location>
</feature>
<gene>
    <name evidence="2" type="ORF">GU927_017470</name>
</gene>
<evidence type="ECO:0000313" key="3">
    <source>
        <dbReference type="Proteomes" id="UP000731907"/>
    </source>
</evidence>
<evidence type="ECO:0000256" key="1">
    <source>
        <dbReference type="SAM" id="Phobius"/>
    </source>
</evidence>
<dbReference type="EMBL" id="JAAATX020000013">
    <property type="protein sequence ID" value="MBU9699636.1"/>
    <property type="molecule type" value="Genomic_DNA"/>
</dbReference>
<dbReference type="Proteomes" id="UP000731907">
    <property type="component" value="Unassembled WGS sequence"/>
</dbReference>
<dbReference type="Pfam" id="PF13801">
    <property type="entry name" value="Metal_resist"/>
    <property type="match status" value="1"/>
</dbReference>
<comment type="caution">
    <text evidence="2">The sequence shown here is derived from an EMBL/GenBank/DDBJ whole genome shotgun (WGS) entry which is preliminary data.</text>
</comment>
<organism evidence="2 3">
    <name type="scientific">Paragemmobacter amnigenus</name>
    <dbReference type="NCBI Taxonomy" id="2852097"/>
    <lineage>
        <taxon>Bacteria</taxon>
        <taxon>Pseudomonadati</taxon>
        <taxon>Pseudomonadota</taxon>
        <taxon>Alphaproteobacteria</taxon>
        <taxon>Rhodobacterales</taxon>
        <taxon>Paracoccaceae</taxon>
        <taxon>Paragemmobacter</taxon>
    </lineage>
</organism>
<evidence type="ECO:0000313" key="2">
    <source>
        <dbReference type="EMBL" id="MBU9699636.1"/>
    </source>
</evidence>
<reference evidence="2 3" key="1">
    <citation type="submission" date="2021-06" db="EMBL/GenBank/DDBJ databases">
        <title>Rhodobacteraceae bacterium strain HSP-20.</title>
        <authorList>
            <person name="Chen W.-M."/>
        </authorList>
    </citation>
    <scope>NUCLEOTIDE SEQUENCE [LARGE SCALE GENOMIC DNA]</scope>
    <source>
        <strain evidence="2 3">HSP-20</strain>
    </source>
</reference>
<name>A0ABS6J7A6_9RHOB</name>
<keyword evidence="1" id="KW-0472">Membrane</keyword>
<keyword evidence="1" id="KW-1133">Transmembrane helix</keyword>